<dbReference type="EMBL" id="CP021659">
    <property type="protein sequence ID" value="AWK13622.1"/>
    <property type="molecule type" value="Genomic_DNA"/>
</dbReference>
<dbReference type="KEGG" id="fsm:CCS41_02505"/>
<dbReference type="EMBL" id="CP021659">
    <property type="protein sequence ID" value="AWK13928.1"/>
    <property type="molecule type" value="Genomic_DNA"/>
</dbReference>
<sequence length="64" mass="7432">MKPKPFSQHVRITFEPSRFSDDQLTDVYEQLTPVNHHVLTPHDQAQAKPHRAPARSTARRSKML</sequence>
<evidence type="ECO:0000313" key="2">
    <source>
        <dbReference type="EMBL" id="AWK13605.1"/>
    </source>
</evidence>
<dbReference type="KEGG" id="fsm:CCS41_06160"/>
<dbReference type="EMBL" id="CP021659">
    <property type="protein sequence ID" value="AWK13661.1"/>
    <property type="molecule type" value="Genomic_DNA"/>
</dbReference>
<evidence type="ECO:0000313" key="6">
    <source>
        <dbReference type="EMBL" id="AWK14121.1"/>
    </source>
</evidence>
<evidence type="ECO:0000313" key="7">
    <source>
        <dbReference type="EMBL" id="AWK14158.1"/>
    </source>
</evidence>
<dbReference type="AlphaFoldDB" id="A0A2U8I3B6"/>
<evidence type="ECO:0000313" key="3">
    <source>
        <dbReference type="EMBL" id="AWK13622.1"/>
    </source>
</evidence>
<dbReference type="KEGG" id="fsm:CCS41_02355"/>
<gene>
    <name evidence="2" type="ORF">CCS41_02355</name>
    <name evidence="3" type="ORF">CCS41_02505</name>
    <name evidence="4" type="ORF">CCS41_02790</name>
    <name evidence="5" type="ORF">CCS41_04690</name>
    <name evidence="6" type="ORF">CCS41_05930</name>
    <name evidence="7" type="ORF">CCS41_06160</name>
</gene>
<feature type="region of interest" description="Disordered" evidence="1">
    <location>
        <begin position="38"/>
        <end position="64"/>
    </location>
</feature>
<dbReference type="KEGG" id="fsm:CCS41_02790"/>
<proteinExistence type="predicted"/>
<dbReference type="KEGG" id="fsm:CCS41_05930"/>
<dbReference type="KEGG" id="fsm:CCS41_04690"/>
<keyword evidence="8" id="KW-1185">Reference proteome</keyword>
<feature type="compositionally biased region" description="Basic residues" evidence="1">
    <location>
        <begin position="48"/>
        <end position="64"/>
    </location>
</feature>
<evidence type="ECO:0000313" key="5">
    <source>
        <dbReference type="EMBL" id="AWK13928.1"/>
    </source>
</evidence>
<reference evidence="3 8" key="1">
    <citation type="submission" date="2017-05" db="EMBL/GenBank/DDBJ databases">
        <title>Genome sequence of Candidatus Fukatsuia symbiotica and Candidatus Hamiltonella defensa from Acyrthosiphon pisum strain 5D.</title>
        <authorList>
            <person name="Patel V.A."/>
            <person name="Chevignon G."/>
            <person name="Russell J.A."/>
            <person name="Oliver K.M."/>
        </authorList>
    </citation>
    <scope>NUCLEOTIDE SEQUENCE [LARGE SCALE GENOMIC DNA]</scope>
    <source>
        <strain evidence="3 8">5D</strain>
    </source>
</reference>
<dbReference type="EMBL" id="CP021659">
    <property type="protein sequence ID" value="AWK14121.1"/>
    <property type="molecule type" value="Genomic_DNA"/>
</dbReference>
<evidence type="ECO:0000313" key="8">
    <source>
        <dbReference type="Proteomes" id="UP000261875"/>
    </source>
</evidence>
<protein>
    <submittedName>
        <fullName evidence="3">Uncharacterized protein</fullName>
    </submittedName>
</protein>
<dbReference type="Proteomes" id="UP000261875">
    <property type="component" value="Chromosome"/>
</dbReference>
<dbReference type="EMBL" id="CP021659">
    <property type="protein sequence ID" value="AWK14158.1"/>
    <property type="molecule type" value="Genomic_DNA"/>
</dbReference>
<evidence type="ECO:0000313" key="4">
    <source>
        <dbReference type="EMBL" id="AWK13661.1"/>
    </source>
</evidence>
<name>A0A2U8I3B6_9GAMM</name>
<accession>A0A2U8I3B6</accession>
<evidence type="ECO:0000256" key="1">
    <source>
        <dbReference type="SAM" id="MobiDB-lite"/>
    </source>
</evidence>
<organism evidence="3 8">
    <name type="scientific">Candidatus Fukatsuia symbiotica</name>
    <dbReference type="NCBI Taxonomy" id="1878942"/>
    <lineage>
        <taxon>Bacteria</taxon>
        <taxon>Pseudomonadati</taxon>
        <taxon>Pseudomonadota</taxon>
        <taxon>Gammaproteobacteria</taxon>
        <taxon>Enterobacterales</taxon>
        <taxon>Yersiniaceae</taxon>
        <taxon>Candidatus Fukatsuia</taxon>
    </lineage>
</organism>
<dbReference type="EMBL" id="CP021659">
    <property type="protein sequence ID" value="AWK13605.1"/>
    <property type="molecule type" value="Genomic_DNA"/>
</dbReference>